<evidence type="ECO:0000256" key="2">
    <source>
        <dbReference type="ARBA" id="ARBA00029447"/>
    </source>
</evidence>
<dbReference type="Pfam" id="PF00672">
    <property type="entry name" value="HAMP"/>
    <property type="match status" value="1"/>
</dbReference>
<name>A0A2T0BCA0_9CLOT</name>
<feature type="transmembrane region" description="Helical" evidence="4">
    <location>
        <begin position="22"/>
        <end position="43"/>
    </location>
</feature>
<dbReference type="PROSITE" id="PS50111">
    <property type="entry name" value="CHEMOTAXIS_TRANSDUC_2"/>
    <property type="match status" value="1"/>
</dbReference>
<comment type="caution">
    <text evidence="7">The sequence shown here is derived from an EMBL/GenBank/DDBJ whole genome shotgun (WGS) entry which is preliminary data.</text>
</comment>
<dbReference type="GO" id="GO:0016020">
    <property type="term" value="C:membrane"/>
    <property type="evidence" value="ECO:0007669"/>
    <property type="project" value="InterPro"/>
</dbReference>
<dbReference type="PANTHER" id="PTHR32089">
    <property type="entry name" value="METHYL-ACCEPTING CHEMOTAXIS PROTEIN MCPB"/>
    <property type="match status" value="1"/>
</dbReference>
<evidence type="ECO:0000313" key="7">
    <source>
        <dbReference type="EMBL" id="PRR81519.1"/>
    </source>
</evidence>
<evidence type="ECO:0000259" key="5">
    <source>
        <dbReference type="PROSITE" id="PS50111"/>
    </source>
</evidence>
<dbReference type="InterPro" id="IPR029151">
    <property type="entry name" value="Sensor-like_sf"/>
</dbReference>
<dbReference type="Gene3D" id="1.10.287.950">
    <property type="entry name" value="Methyl-accepting chemotaxis protein"/>
    <property type="match status" value="1"/>
</dbReference>
<dbReference type="Pfam" id="PF00015">
    <property type="entry name" value="MCPsignal"/>
    <property type="match status" value="1"/>
</dbReference>
<comment type="similarity">
    <text evidence="2">Belongs to the methyl-accepting chemotaxis (MCP) protein family.</text>
</comment>
<gene>
    <name evidence="7" type="primary">mcpB_7</name>
    <name evidence="7" type="ORF">CLVI_24480</name>
</gene>
<feature type="domain" description="Methyl-accepting transducer" evidence="5">
    <location>
        <begin position="408"/>
        <end position="665"/>
    </location>
</feature>
<dbReference type="PANTHER" id="PTHR32089:SF112">
    <property type="entry name" value="LYSOZYME-LIKE PROTEIN-RELATED"/>
    <property type="match status" value="1"/>
</dbReference>
<proteinExistence type="inferred from homology"/>
<dbReference type="EMBL" id="PVXQ01000028">
    <property type="protein sequence ID" value="PRR81519.1"/>
    <property type="molecule type" value="Genomic_DNA"/>
</dbReference>
<feature type="transmembrane region" description="Helical" evidence="4">
    <location>
        <begin position="317"/>
        <end position="335"/>
    </location>
</feature>
<dbReference type="PROSITE" id="PS50885">
    <property type="entry name" value="HAMP"/>
    <property type="match status" value="1"/>
</dbReference>
<dbReference type="CDD" id="cd06225">
    <property type="entry name" value="HAMP"/>
    <property type="match status" value="1"/>
</dbReference>
<reference evidence="7 8" key="1">
    <citation type="submission" date="2018-03" db="EMBL/GenBank/DDBJ databases">
        <title>Genome sequence of Clostridium vincentii DSM 10228.</title>
        <authorList>
            <person name="Poehlein A."/>
            <person name="Daniel R."/>
        </authorList>
    </citation>
    <scope>NUCLEOTIDE SEQUENCE [LARGE SCALE GENOMIC DNA]</scope>
    <source>
        <strain evidence="7 8">DSM 10228</strain>
    </source>
</reference>
<dbReference type="GO" id="GO:0007165">
    <property type="term" value="P:signal transduction"/>
    <property type="evidence" value="ECO:0007669"/>
    <property type="project" value="UniProtKB-KW"/>
</dbReference>
<dbReference type="Gene3D" id="3.30.450.20">
    <property type="entry name" value="PAS domain"/>
    <property type="match status" value="2"/>
</dbReference>
<dbReference type="CDD" id="cd12913">
    <property type="entry name" value="PDC1_MCP_like"/>
    <property type="match status" value="1"/>
</dbReference>
<dbReference type="SUPFAM" id="SSF103190">
    <property type="entry name" value="Sensory domain-like"/>
    <property type="match status" value="1"/>
</dbReference>
<dbReference type="CDD" id="cd11386">
    <property type="entry name" value="MCP_signal"/>
    <property type="match status" value="1"/>
</dbReference>
<dbReference type="SMART" id="SM00283">
    <property type="entry name" value="MA"/>
    <property type="match status" value="1"/>
</dbReference>
<dbReference type="OrthoDB" id="9760371at2"/>
<organism evidence="7 8">
    <name type="scientific">Clostridium vincentii</name>
    <dbReference type="NCBI Taxonomy" id="52704"/>
    <lineage>
        <taxon>Bacteria</taxon>
        <taxon>Bacillati</taxon>
        <taxon>Bacillota</taxon>
        <taxon>Clostridia</taxon>
        <taxon>Eubacteriales</taxon>
        <taxon>Clostridiaceae</taxon>
        <taxon>Clostridium</taxon>
    </lineage>
</organism>
<dbReference type="CDD" id="cd12912">
    <property type="entry name" value="PDC2_MCP_like"/>
    <property type="match status" value="1"/>
</dbReference>
<keyword evidence="1 3" id="KW-0807">Transducer</keyword>
<dbReference type="Gene3D" id="6.10.340.10">
    <property type="match status" value="1"/>
</dbReference>
<evidence type="ECO:0000313" key="8">
    <source>
        <dbReference type="Proteomes" id="UP000239471"/>
    </source>
</evidence>
<keyword evidence="8" id="KW-1185">Reference proteome</keyword>
<evidence type="ECO:0000256" key="4">
    <source>
        <dbReference type="SAM" id="Phobius"/>
    </source>
</evidence>
<evidence type="ECO:0000259" key="6">
    <source>
        <dbReference type="PROSITE" id="PS50885"/>
    </source>
</evidence>
<dbReference type="SUPFAM" id="SSF58104">
    <property type="entry name" value="Methyl-accepting chemotaxis protein (MCP) signaling domain"/>
    <property type="match status" value="1"/>
</dbReference>
<sequence length="694" mass="75895">MSIVIKYYWGEDMKIKSIKSKILISILPVVIGVMCTLTIISGISSKELIDKEIDEKMSYQLGKTEESIKNSLYKHSKVTESLGRTVETLGDNLTEEQYKNLIGNLIKSNNETFGGGVFYEQNKYKVDRKFFGPYVFKDNGDLTISDDYSKDDANYDEEAWYTIGKDTKNAVVWSDVYVDGITNKTMVTSTVPFNDKSGNFLGVATGDIDMEGIQTMVKDVKIGDTGRAILIDKNGSYLAGVEDDKIMNSKVSEDETLGLMSLAKDLFSGKEGKSQFENADGLNWLYYKTIPETEWVILMTISEKELNAPIAELNSKLYLTIVIAIILLIFLIVLFSKSLVKNIKKVNDLTELVKDGELSHSIEVNTEDELGQMSNNINEMIKNIRVIVKNISENLQSLVATSEELTASAEQTDSAAEEIAISIQDVATGSNEQTLLANSIVSESNDMGLQMNGLIKSLHNVTESSTEAVKTSQDGKNVINEAVNQINLIKGKVSQSSEIVNELGTKSNEIGQIVSIITSIAEQTNLLALNAAIEAARAGEQGKGFSVVADEVRLLAEQSSEAANEISKLIKEIQSNIVYAVEAMNDGDEAVIVGIKRVENAGQSFDGINSAISKVSNQMTNMTEVINNMMGNFGHMVTSIEKISTISENNADNTQGVAAASQEQTAIMKEVVEATKGLVEMAESLESSISFFKN</sequence>
<dbReference type="Proteomes" id="UP000239471">
    <property type="component" value="Unassembled WGS sequence"/>
</dbReference>
<dbReference type="InterPro" id="IPR004089">
    <property type="entry name" value="MCPsignal_dom"/>
</dbReference>
<keyword evidence="4" id="KW-0812">Transmembrane</keyword>
<protein>
    <submittedName>
        <fullName evidence="7">Methyl-accepting chemotaxis protein McpB</fullName>
    </submittedName>
</protein>
<keyword evidence="4" id="KW-1133">Transmembrane helix</keyword>
<evidence type="ECO:0000256" key="1">
    <source>
        <dbReference type="ARBA" id="ARBA00023224"/>
    </source>
</evidence>
<dbReference type="InterPro" id="IPR003660">
    <property type="entry name" value="HAMP_dom"/>
</dbReference>
<keyword evidence="4" id="KW-0472">Membrane</keyword>
<dbReference type="SMART" id="SM00304">
    <property type="entry name" value="HAMP"/>
    <property type="match status" value="1"/>
</dbReference>
<feature type="domain" description="HAMP" evidence="6">
    <location>
        <begin position="337"/>
        <end position="389"/>
    </location>
</feature>
<dbReference type="Pfam" id="PF22673">
    <property type="entry name" value="MCP-like_PDC_1"/>
    <property type="match status" value="1"/>
</dbReference>
<evidence type="ECO:0000256" key="3">
    <source>
        <dbReference type="PROSITE-ProRule" id="PRU00284"/>
    </source>
</evidence>
<dbReference type="AlphaFoldDB" id="A0A2T0BCA0"/>
<accession>A0A2T0BCA0</accession>